<name>A0AAD9IR74_RIDPI</name>
<evidence type="ECO:0000313" key="2">
    <source>
        <dbReference type="EMBL" id="KAK2139456.1"/>
    </source>
</evidence>
<feature type="region of interest" description="Disordered" evidence="1">
    <location>
        <begin position="119"/>
        <end position="144"/>
    </location>
</feature>
<feature type="region of interest" description="Disordered" evidence="1">
    <location>
        <begin position="1"/>
        <end position="80"/>
    </location>
</feature>
<protein>
    <submittedName>
        <fullName evidence="2">Uncharacterized protein</fullName>
    </submittedName>
</protein>
<feature type="compositionally biased region" description="Polar residues" evidence="1">
    <location>
        <begin position="134"/>
        <end position="143"/>
    </location>
</feature>
<proteinExistence type="predicted"/>
<feature type="compositionally biased region" description="Basic residues" evidence="1">
    <location>
        <begin position="29"/>
        <end position="38"/>
    </location>
</feature>
<evidence type="ECO:0000256" key="1">
    <source>
        <dbReference type="SAM" id="MobiDB-lite"/>
    </source>
</evidence>
<gene>
    <name evidence="2" type="ORF">NP493_6407g00005</name>
</gene>
<dbReference type="AlphaFoldDB" id="A0AAD9IR74"/>
<feature type="compositionally biased region" description="Polar residues" evidence="1">
    <location>
        <begin position="66"/>
        <end position="80"/>
    </location>
</feature>
<evidence type="ECO:0000313" key="3">
    <source>
        <dbReference type="Proteomes" id="UP001209878"/>
    </source>
</evidence>
<sequence>MASRYDHVDGGVLDGIESQLSGPSSKTTKSSKTRGTKSRAHDKSSRDTVGRIANTEGQTAPPMVQPTPSTSSMSTLQMAATTAPSEVAQLQLTVSALAEQMNWFMTRLAEDDTVINNEGEQAANSPNEDVDSVSIASTSTQPRQPEAVDVLTGLEAFYDASEQVAPDIDGQLANIVSNLCRTKLAEDKLKEKLSAYVRPGNCEQLTLPRVNPEIWEKLSPNTRSVDIKLQRMQNANVQAMIAITHATDTLVAATKSGENFSKEKLTTTITTLVDGLALMANATQELNQSRREGQRTDLNVAYKGLCNNDTGMSRFLYGDDLPARIKEINETN</sequence>
<dbReference type="Proteomes" id="UP001209878">
    <property type="component" value="Unassembled WGS sequence"/>
</dbReference>
<keyword evidence="3" id="KW-1185">Reference proteome</keyword>
<dbReference type="PANTHER" id="PTHR34239">
    <property type="entry name" value="APPLE DOMAIN-CONTAINING PROTEIN"/>
    <property type="match status" value="1"/>
</dbReference>
<accession>A0AAD9IR74</accession>
<organism evidence="2 3">
    <name type="scientific">Ridgeia piscesae</name>
    <name type="common">Tubeworm</name>
    <dbReference type="NCBI Taxonomy" id="27915"/>
    <lineage>
        <taxon>Eukaryota</taxon>
        <taxon>Metazoa</taxon>
        <taxon>Spiralia</taxon>
        <taxon>Lophotrochozoa</taxon>
        <taxon>Annelida</taxon>
        <taxon>Polychaeta</taxon>
        <taxon>Sedentaria</taxon>
        <taxon>Canalipalpata</taxon>
        <taxon>Sabellida</taxon>
        <taxon>Siboglinidae</taxon>
        <taxon>Ridgeia</taxon>
    </lineage>
</organism>
<comment type="caution">
    <text evidence="2">The sequence shown here is derived from an EMBL/GenBank/DDBJ whole genome shotgun (WGS) entry which is preliminary data.</text>
</comment>
<dbReference type="PANTHER" id="PTHR34239:SF2">
    <property type="entry name" value="TRANSPOSABLE ELEMENT P TRANSPOSASE_THAP9 CONSERVED DOMAIN-CONTAINING PROTEIN"/>
    <property type="match status" value="1"/>
</dbReference>
<dbReference type="EMBL" id="JAODUO010006391">
    <property type="protein sequence ID" value="KAK2139456.1"/>
    <property type="molecule type" value="Genomic_DNA"/>
</dbReference>
<reference evidence="2" key="1">
    <citation type="journal article" date="2023" name="Mol. Biol. Evol.">
        <title>Third-Generation Sequencing Reveals the Adaptive Role of the Epigenome in Three Deep-Sea Polychaetes.</title>
        <authorList>
            <person name="Perez M."/>
            <person name="Aroh O."/>
            <person name="Sun Y."/>
            <person name="Lan Y."/>
            <person name="Juniper S.K."/>
            <person name="Young C.R."/>
            <person name="Angers B."/>
            <person name="Qian P.Y."/>
        </authorList>
    </citation>
    <scope>NUCLEOTIDE SEQUENCE</scope>
    <source>
        <strain evidence="2">R07B-5</strain>
    </source>
</reference>
<feature type="compositionally biased region" description="Basic and acidic residues" evidence="1">
    <location>
        <begin position="39"/>
        <end position="49"/>
    </location>
</feature>